<dbReference type="SUPFAM" id="SSF48256">
    <property type="entry name" value="Citrate synthase"/>
    <property type="match status" value="1"/>
</dbReference>
<dbReference type="GO" id="GO:0005975">
    <property type="term" value="P:carbohydrate metabolic process"/>
    <property type="evidence" value="ECO:0007669"/>
    <property type="project" value="TreeGrafter"/>
</dbReference>
<dbReference type="GO" id="GO:0036440">
    <property type="term" value="F:citrate synthase activity"/>
    <property type="evidence" value="ECO:0007669"/>
    <property type="project" value="UniProtKB-EC"/>
</dbReference>
<organism evidence="6 7">
    <name type="scientific">candidate division GN15 bacterium</name>
    <dbReference type="NCBI Taxonomy" id="2072418"/>
    <lineage>
        <taxon>Bacteria</taxon>
        <taxon>candidate division GN15</taxon>
    </lineage>
</organism>
<dbReference type="Proteomes" id="UP000250918">
    <property type="component" value="Unassembled WGS sequence"/>
</dbReference>
<accession>A0A855X336</accession>
<dbReference type="Pfam" id="PF00285">
    <property type="entry name" value="Citrate_synt"/>
    <property type="match status" value="1"/>
</dbReference>
<dbReference type="PROSITE" id="PS00480">
    <property type="entry name" value="CITRATE_SYNTHASE"/>
    <property type="match status" value="1"/>
</dbReference>
<evidence type="ECO:0000313" key="6">
    <source>
        <dbReference type="EMBL" id="PWB72944.1"/>
    </source>
</evidence>
<dbReference type="EC" id="2.3.3.16" evidence="3"/>
<dbReference type="InterPro" id="IPR016143">
    <property type="entry name" value="Citrate_synth-like_sm_a-sub"/>
</dbReference>
<proteinExistence type="inferred from homology"/>
<dbReference type="AlphaFoldDB" id="A0A855X336"/>
<evidence type="ECO:0000313" key="7">
    <source>
        <dbReference type="Proteomes" id="UP000250918"/>
    </source>
</evidence>
<name>A0A855X336_9BACT</name>
<comment type="pathway">
    <text evidence="1">Carbohydrate metabolism; tricarboxylic acid cycle.</text>
</comment>
<evidence type="ECO:0000256" key="1">
    <source>
        <dbReference type="ARBA" id="ARBA00005163"/>
    </source>
</evidence>
<keyword evidence="4 5" id="KW-0808">Transferase</keyword>
<dbReference type="InterPro" id="IPR002020">
    <property type="entry name" value="Citrate_synthase"/>
</dbReference>
<evidence type="ECO:0000256" key="4">
    <source>
        <dbReference type="ARBA" id="ARBA00022679"/>
    </source>
</evidence>
<evidence type="ECO:0000256" key="2">
    <source>
        <dbReference type="ARBA" id="ARBA00010566"/>
    </source>
</evidence>
<evidence type="ECO:0000256" key="3">
    <source>
        <dbReference type="ARBA" id="ARBA00012972"/>
    </source>
</evidence>
<dbReference type="GO" id="GO:0006099">
    <property type="term" value="P:tricarboxylic acid cycle"/>
    <property type="evidence" value="ECO:0007669"/>
    <property type="project" value="UniProtKB-UniPathway"/>
</dbReference>
<dbReference type="InterPro" id="IPR036969">
    <property type="entry name" value="Citrate_synthase_sf"/>
</dbReference>
<protein>
    <recommendedName>
        <fullName evidence="3">citrate synthase (unknown stereospecificity)</fullName>
        <ecNumber evidence="3">2.3.3.16</ecNumber>
    </recommendedName>
</protein>
<gene>
    <name evidence="6" type="ORF">C3F09_05970</name>
</gene>
<comment type="caution">
    <text evidence="6">The sequence shown here is derived from an EMBL/GenBank/DDBJ whole genome shotgun (WGS) entry which is preliminary data.</text>
</comment>
<comment type="similarity">
    <text evidence="2 5">Belongs to the citrate synthase family.</text>
</comment>
<sequence length="437" mass="49080">MMAKTLKQRLAEQIPALREERAALMRDHRDKVISQVTVEQAIGGMRGVKGMVCDTSVVEPDTGLVIRNIPIKDLTEAMPEEIFWLLLTGEKPTKEELAGFQKELKKAGKVPDYVWKVLKAMPKTSHPMVMLDTAILAMENESLFRKRYDKGMPKQDYWDPMLDDAIRILGTIHTIAAGVYRIRYKKGALIKPSPKLDWGADYCRMLGIDNPKLKKGEKFNKEDVYAMMRLYLVLHSDHEGGNVSANTCHTVGSALSDAYYAVSAGLNGLAGPLHGLANQECLGWILETMKKFNGAPTEKQLEDYAWETLKSGKVVPGYGHAVLRITDPRFDAFRAFGHKYMPNDPVFLTVDRVFNVVPKVLKEHGKAKDPWPNVDAGSGALLYYYGLKEFQYYTVLFSVSRAMGMLAQLVINRALGTPITRPKSVSTEWLKKQVLKV</sequence>
<dbReference type="NCBIfam" id="NF007128">
    <property type="entry name" value="PRK09569.1"/>
    <property type="match status" value="1"/>
</dbReference>
<dbReference type="EMBL" id="PQAP01000070">
    <property type="protein sequence ID" value="PWB72944.1"/>
    <property type="molecule type" value="Genomic_DNA"/>
</dbReference>
<keyword evidence="6" id="KW-0012">Acyltransferase</keyword>
<dbReference type="PANTHER" id="PTHR11739">
    <property type="entry name" value="CITRATE SYNTHASE"/>
    <property type="match status" value="1"/>
</dbReference>
<dbReference type="InterPro" id="IPR016142">
    <property type="entry name" value="Citrate_synth-like_lrg_a-sub"/>
</dbReference>
<reference evidence="6 7" key="1">
    <citation type="journal article" date="2018" name="ISME J.">
        <title>A methanotrophic archaeon couples anaerobic oxidation of methane to Fe(III) reduction.</title>
        <authorList>
            <person name="Cai C."/>
            <person name="Leu A.O."/>
            <person name="Xie G.J."/>
            <person name="Guo J."/>
            <person name="Feng Y."/>
            <person name="Zhao J.X."/>
            <person name="Tyson G.W."/>
            <person name="Yuan Z."/>
            <person name="Hu S."/>
        </authorList>
    </citation>
    <scope>NUCLEOTIDE SEQUENCE [LARGE SCALE GENOMIC DNA]</scope>
    <source>
        <strain evidence="6">FeB_12</strain>
    </source>
</reference>
<dbReference type="Gene3D" id="1.10.230.10">
    <property type="entry name" value="Cytochrome P450-Terp, domain 2"/>
    <property type="match status" value="1"/>
</dbReference>
<dbReference type="PANTHER" id="PTHR11739:SF8">
    <property type="entry name" value="CITRATE SYNTHASE, MITOCHONDRIAL"/>
    <property type="match status" value="1"/>
</dbReference>
<evidence type="ECO:0000256" key="5">
    <source>
        <dbReference type="RuleBase" id="RU003406"/>
    </source>
</evidence>
<dbReference type="PRINTS" id="PR00143">
    <property type="entry name" value="CITRTSNTHASE"/>
</dbReference>
<dbReference type="UniPathway" id="UPA00223"/>
<dbReference type="Gene3D" id="1.10.580.10">
    <property type="entry name" value="Citrate Synthase, domain 1"/>
    <property type="match status" value="1"/>
</dbReference>
<dbReference type="InterPro" id="IPR019810">
    <property type="entry name" value="Citrate_synthase_AS"/>
</dbReference>